<feature type="domain" description="CusB-like beta-barrel" evidence="3">
    <location>
        <begin position="250"/>
        <end position="321"/>
    </location>
</feature>
<dbReference type="GO" id="GO:0015562">
    <property type="term" value="F:efflux transmembrane transporter activity"/>
    <property type="evidence" value="ECO:0007669"/>
    <property type="project" value="TreeGrafter"/>
</dbReference>
<dbReference type="NCBIfam" id="TIGR01730">
    <property type="entry name" value="RND_mfp"/>
    <property type="match status" value="1"/>
</dbReference>
<reference evidence="6" key="2">
    <citation type="journal article" date="2012" name="PLoS ONE">
        <title>A Deeply Branching Thermophilic Bacterium with an Ancient Acetyl-CoA Pathway Dominates a Subsurface Ecosystem.</title>
        <authorList>
            <person name="Takami H."/>
            <person name="Noguchi H."/>
            <person name="Takaki Y."/>
            <person name="Uchiyama I."/>
            <person name="Toyoda A."/>
            <person name="Nishi S."/>
            <person name="Chee G.-J."/>
            <person name="Arai W."/>
            <person name="Nunoura T."/>
            <person name="Itoh T."/>
            <person name="Hattori M."/>
            <person name="Takai K."/>
        </authorList>
    </citation>
    <scope>NUCLEOTIDE SEQUENCE</scope>
</reference>
<dbReference type="InterPro" id="IPR058627">
    <property type="entry name" value="MdtA-like_C"/>
</dbReference>
<dbReference type="GO" id="GO:0000150">
    <property type="term" value="F:DNA strand exchange activity"/>
    <property type="evidence" value="ECO:0007669"/>
    <property type="project" value="InterPro"/>
</dbReference>
<protein>
    <submittedName>
        <fullName evidence="6">RND family efflux transporter</fullName>
    </submittedName>
</protein>
<feature type="coiled-coil region" evidence="2">
    <location>
        <begin position="167"/>
        <end position="212"/>
    </location>
</feature>
<dbReference type="Pfam" id="PF25967">
    <property type="entry name" value="RND-MFP_C"/>
    <property type="match status" value="1"/>
</dbReference>
<keyword evidence="2" id="KW-0175">Coiled coil</keyword>
<dbReference type="SUPFAM" id="SSF111369">
    <property type="entry name" value="HlyD-like secretion proteins"/>
    <property type="match status" value="2"/>
</dbReference>
<dbReference type="AlphaFoldDB" id="H5SDC9"/>
<dbReference type="EMBL" id="AP011679">
    <property type="protein sequence ID" value="BAL54165.1"/>
    <property type="molecule type" value="Genomic_DNA"/>
</dbReference>
<proteinExistence type="inferred from homology"/>
<dbReference type="Gene3D" id="2.40.420.20">
    <property type="match status" value="1"/>
</dbReference>
<dbReference type="PROSITE" id="PS00398">
    <property type="entry name" value="RECOMBINASES_2"/>
    <property type="match status" value="1"/>
</dbReference>
<evidence type="ECO:0000313" key="6">
    <source>
        <dbReference type="EMBL" id="BAL54165.1"/>
    </source>
</evidence>
<dbReference type="InterPro" id="IPR058647">
    <property type="entry name" value="BSH_CzcB-like"/>
</dbReference>
<dbReference type="InterPro" id="IPR006118">
    <property type="entry name" value="Recombinase_CS"/>
</dbReference>
<dbReference type="InterPro" id="IPR006143">
    <property type="entry name" value="RND_pump_MFP"/>
</dbReference>
<dbReference type="Gene3D" id="2.40.30.170">
    <property type="match status" value="1"/>
</dbReference>
<name>H5SDC9_9BACT</name>
<evidence type="ECO:0000256" key="1">
    <source>
        <dbReference type="ARBA" id="ARBA00009477"/>
    </source>
</evidence>
<dbReference type="Pfam" id="PF25973">
    <property type="entry name" value="BSH_CzcB"/>
    <property type="match status" value="1"/>
</dbReference>
<dbReference type="InterPro" id="IPR058792">
    <property type="entry name" value="Beta-barrel_RND_2"/>
</dbReference>
<dbReference type="GO" id="GO:1990281">
    <property type="term" value="C:efflux pump complex"/>
    <property type="evidence" value="ECO:0007669"/>
    <property type="project" value="TreeGrafter"/>
</dbReference>
<reference evidence="6" key="1">
    <citation type="journal article" date="2005" name="Environ. Microbiol.">
        <title>Genetic and functional properties of uncultivated thermophilic crenarchaeotes from a subsurface gold mine as revealed by analysis of genome fragments.</title>
        <authorList>
            <person name="Nunoura T."/>
            <person name="Hirayama H."/>
            <person name="Takami H."/>
            <person name="Oida H."/>
            <person name="Nishi S."/>
            <person name="Shimamura S."/>
            <person name="Suzuki Y."/>
            <person name="Inagaki F."/>
            <person name="Takai K."/>
            <person name="Nealson K.H."/>
            <person name="Horikoshi K."/>
        </authorList>
    </citation>
    <scope>NUCLEOTIDE SEQUENCE</scope>
</reference>
<dbReference type="PANTHER" id="PTHR30469:SF15">
    <property type="entry name" value="HLYD FAMILY OF SECRETION PROTEINS"/>
    <property type="match status" value="1"/>
</dbReference>
<accession>H5SDC9</accession>
<organism evidence="6">
    <name type="scientific">uncultured Acidobacteriota bacterium</name>
    <dbReference type="NCBI Taxonomy" id="171953"/>
    <lineage>
        <taxon>Bacteria</taxon>
        <taxon>Pseudomonadati</taxon>
        <taxon>Acidobacteriota</taxon>
        <taxon>environmental samples</taxon>
    </lineage>
</organism>
<dbReference type="Gene3D" id="2.40.50.100">
    <property type="match status" value="1"/>
</dbReference>
<evidence type="ECO:0000259" key="3">
    <source>
        <dbReference type="Pfam" id="PF25954"/>
    </source>
</evidence>
<gene>
    <name evidence="6" type="ORF">HGMM_F13B08C23</name>
</gene>
<evidence type="ECO:0000259" key="4">
    <source>
        <dbReference type="Pfam" id="PF25967"/>
    </source>
</evidence>
<dbReference type="FunFam" id="2.40.30.170:FF:000010">
    <property type="entry name" value="Efflux RND transporter periplasmic adaptor subunit"/>
    <property type="match status" value="1"/>
</dbReference>
<feature type="domain" description="Multidrug resistance protein MdtA-like C-terminal permuted SH3" evidence="4">
    <location>
        <begin position="329"/>
        <end position="388"/>
    </location>
</feature>
<dbReference type="Pfam" id="PF25954">
    <property type="entry name" value="Beta-barrel_RND_2"/>
    <property type="match status" value="1"/>
</dbReference>
<evidence type="ECO:0000259" key="5">
    <source>
        <dbReference type="Pfam" id="PF25973"/>
    </source>
</evidence>
<dbReference type="PROSITE" id="PS51257">
    <property type="entry name" value="PROKAR_LIPOPROTEIN"/>
    <property type="match status" value="1"/>
</dbReference>
<evidence type="ECO:0000256" key="2">
    <source>
        <dbReference type="SAM" id="Coils"/>
    </source>
</evidence>
<feature type="domain" description="CzcB-like barrel-sandwich hybrid" evidence="5">
    <location>
        <begin position="66"/>
        <end position="242"/>
    </location>
</feature>
<dbReference type="PANTHER" id="PTHR30469">
    <property type="entry name" value="MULTIDRUG RESISTANCE PROTEIN MDTA"/>
    <property type="match status" value="1"/>
</dbReference>
<sequence>MNRHLWSLTLFALLLLVIACRDRGDHAQSRSTPADQAVEVDVVPVAERTFDRQIEIVGTLAADEEVVVSTEVEGRVVELRVDMGSIVRRGEVLARLESRDFELRLAEAEAAVQQVRARLGMPPDRDRVDPEETAIVRQARAAYDDARLRFQRIRQLRDRGVVSQQEFDQAEAALRIAEARYESALEEVRGLLAQLEQLHARVALARRDLEKTVIRAPISGAVVARHTALGELLRRNDRVVTLVKLDPLRLRADVPERYAGSVGLGRRLTFTVDAAPGETFQGTIVRVSPSARSETRSITIEAEVRNPGGRLRPGYFARAQVVVEPGAKAILIPARAILTSMGLAKVFVLEGDRARERLIKTGARVNTDVEVLEGLRSGERLILSNLDRLGEGTRVRVARSG</sequence>
<dbReference type="Gene3D" id="1.10.287.470">
    <property type="entry name" value="Helix hairpin bin"/>
    <property type="match status" value="1"/>
</dbReference>
<comment type="similarity">
    <text evidence="1">Belongs to the membrane fusion protein (MFP) (TC 8.A.1) family.</text>
</comment>